<sequence length="110" mass="12463">MERLAIEYYNPKPGEFVVGDEDLLFLAAKTNSILLVHGKVEIVKDDDEDGVEVVKFARQGMPVVEIRTMIFAEIKQLNEPNDVKITECNMDGLLTRDFTCLLRVHAILVD</sequence>
<dbReference type="EMBL" id="JAAMPC010000003">
    <property type="protein sequence ID" value="KAG2320849.1"/>
    <property type="molecule type" value="Genomic_DNA"/>
</dbReference>
<comment type="caution">
    <text evidence="1">The sequence shown here is derived from an EMBL/GenBank/DDBJ whole genome shotgun (WGS) entry which is preliminary data.</text>
</comment>
<keyword evidence="2" id="KW-1185">Reference proteome</keyword>
<protein>
    <submittedName>
        <fullName evidence="1">Uncharacterized protein</fullName>
    </submittedName>
</protein>
<name>A0A8X7VZF9_BRACI</name>
<organism evidence="1 2">
    <name type="scientific">Brassica carinata</name>
    <name type="common">Ethiopian mustard</name>
    <name type="synonym">Abyssinian cabbage</name>
    <dbReference type="NCBI Taxonomy" id="52824"/>
    <lineage>
        <taxon>Eukaryota</taxon>
        <taxon>Viridiplantae</taxon>
        <taxon>Streptophyta</taxon>
        <taxon>Embryophyta</taxon>
        <taxon>Tracheophyta</taxon>
        <taxon>Spermatophyta</taxon>
        <taxon>Magnoliopsida</taxon>
        <taxon>eudicotyledons</taxon>
        <taxon>Gunneridae</taxon>
        <taxon>Pentapetalae</taxon>
        <taxon>rosids</taxon>
        <taxon>malvids</taxon>
        <taxon>Brassicales</taxon>
        <taxon>Brassicaceae</taxon>
        <taxon>Brassiceae</taxon>
        <taxon>Brassica</taxon>
    </lineage>
</organism>
<dbReference type="Proteomes" id="UP000886595">
    <property type="component" value="Unassembled WGS sequence"/>
</dbReference>
<evidence type="ECO:0000313" key="1">
    <source>
        <dbReference type="EMBL" id="KAG2320849.1"/>
    </source>
</evidence>
<gene>
    <name evidence="1" type="ORF">Bca52824_014062</name>
</gene>
<reference evidence="1 2" key="1">
    <citation type="submission" date="2020-02" db="EMBL/GenBank/DDBJ databases">
        <authorList>
            <person name="Ma Q."/>
            <person name="Huang Y."/>
            <person name="Song X."/>
            <person name="Pei D."/>
        </authorList>
    </citation>
    <scope>NUCLEOTIDE SEQUENCE [LARGE SCALE GENOMIC DNA]</scope>
    <source>
        <strain evidence="1">Sxm20200214</strain>
        <tissue evidence="1">Leaf</tissue>
    </source>
</reference>
<evidence type="ECO:0000313" key="2">
    <source>
        <dbReference type="Proteomes" id="UP000886595"/>
    </source>
</evidence>
<proteinExistence type="predicted"/>
<accession>A0A8X7VZF9</accession>
<dbReference type="AlphaFoldDB" id="A0A8X7VZF9"/>